<reference evidence="1 2" key="1">
    <citation type="submission" date="2024-04" db="EMBL/GenBank/DDBJ databases">
        <authorList>
            <person name="Fracassetti M."/>
        </authorList>
    </citation>
    <scope>NUCLEOTIDE SEQUENCE [LARGE SCALE GENOMIC DNA]</scope>
</reference>
<protein>
    <submittedName>
        <fullName evidence="1">Uncharacterized protein</fullName>
    </submittedName>
</protein>
<accession>A0AAV2D4U4</accession>
<dbReference type="AlphaFoldDB" id="A0AAV2D4U4"/>
<evidence type="ECO:0000313" key="1">
    <source>
        <dbReference type="EMBL" id="CAL1366098.1"/>
    </source>
</evidence>
<organism evidence="1 2">
    <name type="scientific">Linum trigynum</name>
    <dbReference type="NCBI Taxonomy" id="586398"/>
    <lineage>
        <taxon>Eukaryota</taxon>
        <taxon>Viridiplantae</taxon>
        <taxon>Streptophyta</taxon>
        <taxon>Embryophyta</taxon>
        <taxon>Tracheophyta</taxon>
        <taxon>Spermatophyta</taxon>
        <taxon>Magnoliopsida</taxon>
        <taxon>eudicotyledons</taxon>
        <taxon>Gunneridae</taxon>
        <taxon>Pentapetalae</taxon>
        <taxon>rosids</taxon>
        <taxon>fabids</taxon>
        <taxon>Malpighiales</taxon>
        <taxon>Linaceae</taxon>
        <taxon>Linum</taxon>
    </lineage>
</organism>
<sequence>MGGFFQARPRPCAGQTHSTGPQLFGGLISHNPLNREFGGRSDLGFDVGLIIAGGADPLGLQSGPHKNRHAQEYLVTGWRIKPLTSISLKRESTT</sequence>
<gene>
    <name evidence="1" type="ORF">LTRI10_LOCUS10480</name>
</gene>
<proteinExistence type="predicted"/>
<dbReference type="EMBL" id="OZ034815">
    <property type="protein sequence ID" value="CAL1366098.1"/>
    <property type="molecule type" value="Genomic_DNA"/>
</dbReference>
<keyword evidence="2" id="KW-1185">Reference proteome</keyword>
<evidence type="ECO:0000313" key="2">
    <source>
        <dbReference type="Proteomes" id="UP001497516"/>
    </source>
</evidence>
<name>A0AAV2D4U4_9ROSI</name>
<dbReference type="Proteomes" id="UP001497516">
    <property type="component" value="Chromosome 2"/>
</dbReference>